<keyword evidence="3" id="KW-1185">Reference proteome</keyword>
<feature type="chain" id="PRO_5035842165" evidence="1">
    <location>
        <begin position="24"/>
        <end position="547"/>
    </location>
</feature>
<proteinExistence type="predicted"/>
<feature type="signal peptide" evidence="1">
    <location>
        <begin position="1"/>
        <end position="23"/>
    </location>
</feature>
<comment type="caution">
    <text evidence="2">The sequence shown here is derived from an EMBL/GenBank/DDBJ whole genome shotgun (WGS) entry which is preliminary data.</text>
</comment>
<reference evidence="2" key="1">
    <citation type="submission" date="2021-02" db="EMBL/GenBank/DDBJ databases">
        <authorList>
            <person name="Palmer J.M."/>
        </authorList>
    </citation>
    <scope>NUCLEOTIDE SEQUENCE</scope>
    <source>
        <strain evidence="2">SCRP23</strain>
    </source>
</reference>
<accession>A0A8T1WLW5</accession>
<evidence type="ECO:0000256" key="1">
    <source>
        <dbReference type="SAM" id="SignalP"/>
    </source>
</evidence>
<evidence type="ECO:0000313" key="2">
    <source>
        <dbReference type="EMBL" id="KAG7394181.1"/>
    </source>
</evidence>
<organism evidence="2 3">
    <name type="scientific">Phytophthora boehmeriae</name>
    <dbReference type="NCBI Taxonomy" id="109152"/>
    <lineage>
        <taxon>Eukaryota</taxon>
        <taxon>Sar</taxon>
        <taxon>Stramenopiles</taxon>
        <taxon>Oomycota</taxon>
        <taxon>Peronosporomycetes</taxon>
        <taxon>Peronosporales</taxon>
        <taxon>Peronosporaceae</taxon>
        <taxon>Phytophthora</taxon>
    </lineage>
</organism>
<dbReference type="OrthoDB" id="100002at2759"/>
<keyword evidence="1" id="KW-0732">Signal</keyword>
<evidence type="ECO:0000313" key="3">
    <source>
        <dbReference type="Proteomes" id="UP000693981"/>
    </source>
</evidence>
<sequence>MHIIMNIMLPLAACAAIANHVKSEVIERNVDSLLITTDIVSLLVGAIDATQYRRNGSLSLPYGAKKCDYGTSVNWIDREYAIAGQHYFLTIADTFSINDLNLAAYHIEASTYSNTPADSEFVEKALQHVDRIADYTPLVWDIAASSLRGSTMYVKRYAPSMCSMCKRVHDNDNTMFLIFNSEAKVARWKCIRATEIKSIVFYEEDTYEAAFAKRFESRESGTIKLALAPTHKKSLLPSSSLLPLAENNSDDEVESYSTDYEQMLVDHARLLYERKCRDGQYIKNIDRLIKRSLGNSIRRDLTAKVRVYVIVEATVIRYDENDFVTGMVVQKIIPAGKINDFDMLECRNDHVVALMQLRKGAHQFAVGESIPLRVGSSICDIGSDRILINGIPFIPIAPDAVQVTVGKLTAESKKYFDVMIKPLLKRELERKAKLDVIQWNSFNKLLCPYKTGAPETGTVDLMDVDAIYGTLGINYRADMAQLKLSSKVAPKSEAPIVLLEESRIALTRLAFPFVKQLSVVNDLTEQYPPEESSKVEHVWKMYSHNKL</sequence>
<dbReference type="EMBL" id="JAGDFL010000292">
    <property type="protein sequence ID" value="KAG7394181.1"/>
    <property type="molecule type" value="Genomic_DNA"/>
</dbReference>
<dbReference type="AlphaFoldDB" id="A0A8T1WLW5"/>
<name>A0A8T1WLW5_9STRA</name>
<gene>
    <name evidence="2" type="ORF">PHYBOEH_005575</name>
</gene>
<protein>
    <submittedName>
        <fullName evidence="2">Uncharacterized protein</fullName>
    </submittedName>
</protein>
<dbReference type="Proteomes" id="UP000693981">
    <property type="component" value="Unassembled WGS sequence"/>
</dbReference>